<dbReference type="InterPro" id="IPR027905">
    <property type="entry name" value="CFAP95"/>
</dbReference>
<keyword evidence="2" id="KW-1185">Reference proteome</keyword>
<evidence type="ECO:0000313" key="1">
    <source>
        <dbReference type="EMBL" id="KAL2781389.1"/>
    </source>
</evidence>
<comment type="caution">
    <text evidence="1">The sequence shown here is derived from an EMBL/GenBank/DDBJ whole genome shotgun (WGS) entry which is preliminary data.</text>
</comment>
<dbReference type="EMBL" id="JBFSEQ010000003">
    <property type="protein sequence ID" value="KAL2781389.1"/>
    <property type="molecule type" value="Genomic_DNA"/>
</dbReference>
<reference evidence="1 2" key="1">
    <citation type="journal article" date="2024" name="G3 (Bethesda)">
        <title>A hybrid genome assembly of the endangered aye-aye (Daubentonia madagascariensis).</title>
        <authorList>
            <person name="Versoza C.J."/>
            <person name="Pfeifer S.P."/>
        </authorList>
    </citation>
    <scope>NUCLEOTIDE SEQUENCE [LARGE SCALE GENOMIC DNA]</scope>
    <source>
        <strain evidence="1">6821</strain>
    </source>
</reference>
<dbReference type="Proteomes" id="UP001610411">
    <property type="component" value="Unassembled WGS sequence"/>
</dbReference>
<dbReference type="PANTHER" id="PTHR35069">
    <property type="entry name" value="PROTEIN C9ORF135"/>
    <property type="match status" value="1"/>
</dbReference>
<dbReference type="Pfam" id="PF15139">
    <property type="entry name" value="CFAP95"/>
    <property type="match status" value="1"/>
</dbReference>
<protein>
    <submittedName>
        <fullName evidence="1">Protein CFAP95 isoform 4</fullName>
    </submittedName>
</protein>
<organism evidence="1 2">
    <name type="scientific">Daubentonia madagascariensis</name>
    <name type="common">Aye-aye</name>
    <name type="synonym">Sciurus madagascariensis</name>
    <dbReference type="NCBI Taxonomy" id="31869"/>
    <lineage>
        <taxon>Eukaryota</taxon>
        <taxon>Metazoa</taxon>
        <taxon>Chordata</taxon>
        <taxon>Craniata</taxon>
        <taxon>Vertebrata</taxon>
        <taxon>Euteleostomi</taxon>
        <taxon>Mammalia</taxon>
        <taxon>Eutheria</taxon>
        <taxon>Euarchontoglires</taxon>
        <taxon>Primates</taxon>
        <taxon>Strepsirrhini</taxon>
        <taxon>Chiromyiformes</taxon>
        <taxon>Daubentoniidae</taxon>
        <taxon>Daubentonia</taxon>
    </lineage>
</organism>
<name>A0ABD2ETG3_DAUMA</name>
<sequence length="126" mass="14311">VYLNKELARIKSKALLNEETMSSGIIERDTGSPARGFGAVFTRHPPDWNKMFTLTTYSESYLPPYDYQPRTLPYLPSLHFNSSLSLCGKRHFLYAFGELCNLSLLDLILNILKSSKLVIPVNMIIP</sequence>
<dbReference type="PANTHER" id="PTHR35069:SF1">
    <property type="entry name" value="CILIA- AND FLAGELLA-ASSOCIATED PROTEIN 95"/>
    <property type="match status" value="1"/>
</dbReference>
<accession>A0ABD2ETG3</accession>
<dbReference type="AlphaFoldDB" id="A0ABD2ETG3"/>
<gene>
    <name evidence="1" type="ORF">WCI35_010052</name>
</gene>
<feature type="non-terminal residue" evidence="1">
    <location>
        <position position="1"/>
    </location>
</feature>
<evidence type="ECO:0000313" key="2">
    <source>
        <dbReference type="Proteomes" id="UP001610411"/>
    </source>
</evidence>
<proteinExistence type="predicted"/>